<dbReference type="InterPro" id="IPR039426">
    <property type="entry name" value="TonB-dep_rcpt-like"/>
</dbReference>
<keyword evidence="8" id="KW-0675">Receptor</keyword>
<keyword evidence="4 10" id="KW-0812">Transmembrane</keyword>
<dbReference type="Gene3D" id="2.170.130.10">
    <property type="entry name" value="TonB-dependent receptor, plug domain"/>
    <property type="match status" value="1"/>
</dbReference>
<comment type="similarity">
    <text evidence="10 11">Belongs to the TonB-dependent receptor family.</text>
</comment>
<evidence type="ECO:0000256" key="2">
    <source>
        <dbReference type="ARBA" id="ARBA00022448"/>
    </source>
</evidence>
<comment type="subcellular location">
    <subcellularLocation>
        <location evidence="1 10">Cell outer membrane</location>
        <topology evidence="1 10">Multi-pass membrane protein</topology>
    </subcellularLocation>
</comment>
<sequence length="998" mass="110702">MKKRLTLFFVSLFLFVGTALAQTKVTGTVLSQEDGQPIIGAAVKVVGTSTGMLTDVNGRFTVAMPEGKDQLEVSYLGYQSKTVKAKANMRVFLKTDAQVVDEVVVTGYGSQRKASFTGAASKVDGAVVEKKSDANFVKALEGTITGVQMNNSSSMPGTWGSVYVRGRASLNSGTQPLYVIDGVPVNSDYDTMSSSSNNAMDPMASINPSDIESVTVLKDAAATAIYGARAGNGVIVITTKKGAKGRHNINVDIKQGFTAMANNNMKFANAEQTMSLYADGYVARYGGTKEARIADLTDMYEWDGKTSTDWMDEISRKGYYQDYNINISGQTGETNYYVSAGYLDTKGIIIASDFKRYSGRINVDSKFKMFKFGANLSYAYSVKNGFSQSTGGSFTNATVGAISSMQPFYPVYNEDGTYSNVDSYNPFAVWDKELGDINEDKTTTLSASPYLQVDFGKGIYFKSTFGANIYGLRQYQYWSAIYNPQGMDYPGLGQQYNSQTTTLTWNNILGWNYTFGQQHNLSLMLGQEMQRKDYWYEYYSGDNFPFASAGMRDLSTVGHWNDSEYYKKEARLASYFGDAHYSFADKYYLSASLRHDGSSVFGSNKRWGTFWSVGGKWRFTGEKFLEGNNTLTNGTFRVSYGTVGNQDIGFYAARGFYVSGSNYHGASGMTPESISNSELTWEVSKKFDIGVDLQFFNRLNVTLDYYNEKTSDALFKVPLSRTTGMTETYQNIGSIRNSGIELSINGTILRNKDLNWTAYANLTWNKNKVIALSTDKPIEGSYTIIEAGRPYRQFYMKEYAGVNPENGKAQWYKNAEGDELTENYTEAAKRYVGSADPKVFGGFGTTVTWKDFDASMTFNYRLGGKVFDSGARFTGFGMSFRTPLEDVALNSWTEDNKNAKYPQYIYGDPNSSTQNSTRFLYSGNFLRLSNVSVGYTLPKSITTKALIEKARIYISCDNLHTWAASDFVGYNPETFESGVIAWQYPAVSTYVAGVQITF</sequence>
<dbReference type="NCBIfam" id="TIGR04056">
    <property type="entry name" value="OMP_RagA_SusC"/>
    <property type="match status" value="1"/>
</dbReference>
<evidence type="ECO:0000256" key="8">
    <source>
        <dbReference type="ARBA" id="ARBA00023170"/>
    </source>
</evidence>
<gene>
    <name evidence="15" type="ORF">SAMN05216462_1635</name>
</gene>
<dbReference type="AlphaFoldDB" id="A0A1H4BVQ7"/>
<dbReference type="PANTHER" id="PTHR30069:SF29">
    <property type="entry name" value="HEMOGLOBIN AND HEMOGLOBIN-HAPTOGLOBIN-BINDING PROTEIN 1-RELATED"/>
    <property type="match status" value="1"/>
</dbReference>
<evidence type="ECO:0000256" key="3">
    <source>
        <dbReference type="ARBA" id="ARBA00022452"/>
    </source>
</evidence>
<feature type="chain" id="PRO_5010209136" evidence="12">
    <location>
        <begin position="22"/>
        <end position="998"/>
    </location>
</feature>
<reference evidence="15 16" key="1">
    <citation type="submission" date="2016-10" db="EMBL/GenBank/DDBJ databases">
        <authorList>
            <person name="de Groot N.N."/>
        </authorList>
    </citation>
    <scope>NUCLEOTIDE SEQUENCE [LARGE SCALE GENOMIC DNA]</scope>
    <source>
        <strain evidence="15 16">D31d</strain>
    </source>
</reference>
<dbReference type="RefSeq" id="WP_074761022.1">
    <property type="nucleotide sequence ID" value="NZ_FNRF01000003.1"/>
</dbReference>
<dbReference type="InterPro" id="IPR023997">
    <property type="entry name" value="TonB-dep_OMP_SusC/RagA_CS"/>
</dbReference>
<evidence type="ECO:0000313" key="15">
    <source>
        <dbReference type="EMBL" id="SEA52184.1"/>
    </source>
</evidence>
<dbReference type="EMBL" id="FNRF01000003">
    <property type="protein sequence ID" value="SEA52184.1"/>
    <property type="molecule type" value="Genomic_DNA"/>
</dbReference>
<dbReference type="GO" id="GO:0015344">
    <property type="term" value="F:siderophore uptake transmembrane transporter activity"/>
    <property type="evidence" value="ECO:0007669"/>
    <property type="project" value="TreeGrafter"/>
</dbReference>
<dbReference type="InterPro" id="IPR037066">
    <property type="entry name" value="Plug_dom_sf"/>
</dbReference>
<dbReference type="InterPro" id="IPR012910">
    <property type="entry name" value="Plug_dom"/>
</dbReference>
<dbReference type="OrthoDB" id="9768177at2"/>
<evidence type="ECO:0000256" key="10">
    <source>
        <dbReference type="PROSITE-ProRule" id="PRU01360"/>
    </source>
</evidence>
<evidence type="ECO:0000259" key="13">
    <source>
        <dbReference type="Pfam" id="PF00593"/>
    </source>
</evidence>
<dbReference type="InterPro" id="IPR008969">
    <property type="entry name" value="CarboxyPept-like_regulatory"/>
</dbReference>
<proteinExistence type="inferred from homology"/>
<dbReference type="SUPFAM" id="SSF56935">
    <property type="entry name" value="Porins"/>
    <property type="match status" value="1"/>
</dbReference>
<accession>A0A1H4BVQ7</accession>
<dbReference type="Pfam" id="PF07715">
    <property type="entry name" value="Plug"/>
    <property type="match status" value="1"/>
</dbReference>
<keyword evidence="9 10" id="KW-0998">Cell outer membrane</keyword>
<evidence type="ECO:0000256" key="1">
    <source>
        <dbReference type="ARBA" id="ARBA00004571"/>
    </source>
</evidence>
<dbReference type="InterPro" id="IPR000531">
    <property type="entry name" value="Beta-barrel_TonB"/>
</dbReference>
<dbReference type="Proteomes" id="UP000182257">
    <property type="component" value="Unassembled WGS sequence"/>
</dbReference>
<dbReference type="Pfam" id="PF13715">
    <property type="entry name" value="CarbopepD_reg_2"/>
    <property type="match status" value="1"/>
</dbReference>
<dbReference type="PROSITE" id="PS52016">
    <property type="entry name" value="TONB_DEPENDENT_REC_3"/>
    <property type="match status" value="1"/>
</dbReference>
<evidence type="ECO:0000256" key="11">
    <source>
        <dbReference type="RuleBase" id="RU003357"/>
    </source>
</evidence>
<dbReference type="PANTHER" id="PTHR30069">
    <property type="entry name" value="TONB-DEPENDENT OUTER MEMBRANE RECEPTOR"/>
    <property type="match status" value="1"/>
</dbReference>
<dbReference type="InterPro" id="IPR023996">
    <property type="entry name" value="TonB-dep_OMP_SusC/RagA"/>
</dbReference>
<feature type="signal peptide" evidence="12">
    <location>
        <begin position="1"/>
        <end position="21"/>
    </location>
</feature>
<evidence type="ECO:0000256" key="7">
    <source>
        <dbReference type="ARBA" id="ARBA00023136"/>
    </source>
</evidence>
<dbReference type="Gene3D" id="2.40.170.20">
    <property type="entry name" value="TonB-dependent receptor, beta-barrel domain"/>
    <property type="match status" value="1"/>
</dbReference>
<evidence type="ECO:0000313" key="16">
    <source>
        <dbReference type="Proteomes" id="UP000182257"/>
    </source>
</evidence>
<name>A0A1H4BVQ7_XYLRU</name>
<keyword evidence="7 10" id="KW-0472">Membrane</keyword>
<feature type="domain" description="TonB-dependent receptor plug" evidence="14">
    <location>
        <begin position="114"/>
        <end position="234"/>
    </location>
</feature>
<dbReference type="NCBIfam" id="TIGR04057">
    <property type="entry name" value="SusC_RagA_signa"/>
    <property type="match status" value="1"/>
</dbReference>
<evidence type="ECO:0000256" key="6">
    <source>
        <dbReference type="ARBA" id="ARBA00023077"/>
    </source>
</evidence>
<feature type="domain" description="TonB-dependent receptor-like beta-barrel" evidence="13">
    <location>
        <begin position="424"/>
        <end position="959"/>
    </location>
</feature>
<dbReference type="Gene3D" id="2.60.40.1120">
    <property type="entry name" value="Carboxypeptidase-like, regulatory domain"/>
    <property type="match status" value="1"/>
</dbReference>
<keyword evidence="3 10" id="KW-1134">Transmembrane beta strand</keyword>
<evidence type="ECO:0000256" key="4">
    <source>
        <dbReference type="ARBA" id="ARBA00022692"/>
    </source>
</evidence>
<dbReference type="SUPFAM" id="SSF49464">
    <property type="entry name" value="Carboxypeptidase regulatory domain-like"/>
    <property type="match status" value="1"/>
</dbReference>
<dbReference type="GO" id="GO:0044718">
    <property type="term" value="P:siderophore transmembrane transport"/>
    <property type="evidence" value="ECO:0007669"/>
    <property type="project" value="TreeGrafter"/>
</dbReference>
<evidence type="ECO:0000256" key="5">
    <source>
        <dbReference type="ARBA" id="ARBA00022729"/>
    </source>
</evidence>
<evidence type="ECO:0000256" key="9">
    <source>
        <dbReference type="ARBA" id="ARBA00023237"/>
    </source>
</evidence>
<keyword evidence="2 10" id="KW-0813">Transport</keyword>
<organism evidence="15 16">
    <name type="scientific">Xylanibacter ruminicola</name>
    <name type="common">Prevotella ruminicola</name>
    <dbReference type="NCBI Taxonomy" id="839"/>
    <lineage>
        <taxon>Bacteria</taxon>
        <taxon>Pseudomonadati</taxon>
        <taxon>Bacteroidota</taxon>
        <taxon>Bacteroidia</taxon>
        <taxon>Bacteroidales</taxon>
        <taxon>Prevotellaceae</taxon>
        <taxon>Xylanibacter</taxon>
    </lineage>
</organism>
<dbReference type="InterPro" id="IPR036942">
    <property type="entry name" value="Beta-barrel_TonB_sf"/>
</dbReference>
<protein>
    <submittedName>
        <fullName evidence="15">TonB-linked outer membrane protein, SusC/RagA family</fullName>
    </submittedName>
</protein>
<keyword evidence="6 11" id="KW-0798">TonB box</keyword>
<dbReference type="GO" id="GO:0009279">
    <property type="term" value="C:cell outer membrane"/>
    <property type="evidence" value="ECO:0007669"/>
    <property type="project" value="UniProtKB-SubCell"/>
</dbReference>
<dbReference type="Pfam" id="PF00593">
    <property type="entry name" value="TonB_dep_Rec_b-barrel"/>
    <property type="match status" value="1"/>
</dbReference>
<evidence type="ECO:0000259" key="14">
    <source>
        <dbReference type="Pfam" id="PF07715"/>
    </source>
</evidence>
<keyword evidence="5 12" id="KW-0732">Signal</keyword>
<evidence type="ECO:0000256" key="12">
    <source>
        <dbReference type="SAM" id="SignalP"/>
    </source>
</evidence>